<dbReference type="Gene3D" id="3.30.565.10">
    <property type="entry name" value="Histidine kinase-like ATPase, C-terminal domain"/>
    <property type="match status" value="1"/>
</dbReference>
<dbReference type="PROSITE" id="PS50113">
    <property type="entry name" value="PAC"/>
    <property type="match status" value="1"/>
</dbReference>
<dbReference type="Proteomes" id="UP000031971">
    <property type="component" value="Unassembled WGS sequence"/>
</dbReference>
<dbReference type="InterPro" id="IPR003661">
    <property type="entry name" value="HisK_dim/P_dom"/>
</dbReference>
<evidence type="ECO:0000259" key="8">
    <source>
        <dbReference type="PROSITE" id="PS50113"/>
    </source>
</evidence>
<gene>
    <name evidence="9" type="ORF">CCC_02614</name>
</gene>
<dbReference type="InterPro" id="IPR004358">
    <property type="entry name" value="Sig_transdc_His_kin-like_C"/>
</dbReference>
<organism evidence="9 10">
    <name type="scientific">Paramagnetospirillum magnetotacticum MS-1</name>
    <dbReference type="NCBI Taxonomy" id="272627"/>
    <lineage>
        <taxon>Bacteria</taxon>
        <taxon>Pseudomonadati</taxon>
        <taxon>Pseudomonadota</taxon>
        <taxon>Alphaproteobacteria</taxon>
        <taxon>Rhodospirillales</taxon>
        <taxon>Magnetospirillaceae</taxon>
        <taxon>Paramagnetospirillum</taxon>
    </lineage>
</organism>
<sequence length="380" mass="41899">MDKHKKPVADKSRRASGIAATLRRTEAKFSTVFRACPDLIAITDRATGRFIEVNDAFERIMGWTKPEVVGRTSGELDTWESLAERDRMLAALGTAARLENFEVRFRRKSGEVFTALISLEVVDLSGQPSLIFVARDISARKADEMLLRRTAEELERSNMELERFAYVAAHDLLEPCRTICSFAQILERKFGAVLDGEGREYLGFLVGGAQRMRELIQGVLGYSRAGMAAAQMVDIDLAEVLHDVISDLGDAIRTRGGAVEVGPLPVVRGDPAQLRQLLVNLVGNGLKFHAEGALPRVRVGCENREGEWCLTVEDNGIGIASEYQDDIFGIFRRLHGPDRYPGAGIGLAVARRIVDAHGGRIWVESEPGQGSRFCFTLPMA</sequence>
<evidence type="ECO:0000256" key="3">
    <source>
        <dbReference type="ARBA" id="ARBA00022553"/>
    </source>
</evidence>
<keyword evidence="3" id="KW-0597">Phosphoprotein</keyword>
<evidence type="ECO:0000256" key="2">
    <source>
        <dbReference type="ARBA" id="ARBA00012438"/>
    </source>
</evidence>
<name>A0A0C2YYS9_PARME</name>
<dbReference type="Pfam" id="PF02518">
    <property type="entry name" value="HATPase_c"/>
    <property type="match status" value="1"/>
</dbReference>
<dbReference type="Pfam" id="PF13426">
    <property type="entry name" value="PAS_9"/>
    <property type="match status" value="1"/>
</dbReference>
<dbReference type="SUPFAM" id="SSF47384">
    <property type="entry name" value="Homodimeric domain of signal transducing histidine kinase"/>
    <property type="match status" value="1"/>
</dbReference>
<comment type="caution">
    <text evidence="9">The sequence shown here is derived from an EMBL/GenBank/DDBJ whole genome shotgun (WGS) entry which is preliminary data.</text>
</comment>
<dbReference type="InterPro" id="IPR036097">
    <property type="entry name" value="HisK_dim/P_sf"/>
</dbReference>
<feature type="domain" description="PAC" evidence="8">
    <location>
        <begin position="99"/>
        <end position="149"/>
    </location>
</feature>
<dbReference type="InterPro" id="IPR036890">
    <property type="entry name" value="HATPase_C_sf"/>
</dbReference>
<keyword evidence="5 9" id="KW-0418">Kinase</keyword>
<dbReference type="InterPro" id="IPR035965">
    <property type="entry name" value="PAS-like_dom_sf"/>
</dbReference>
<accession>A0A0C2YYS9</accession>
<evidence type="ECO:0000256" key="1">
    <source>
        <dbReference type="ARBA" id="ARBA00000085"/>
    </source>
</evidence>
<dbReference type="STRING" id="272627.CCC_02614"/>
<dbReference type="SMART" id="SM00388">
    <property type="entry name" value="HisKA"/>
    <property type="match status" value="1"/>
</dbReference>
<protein>
    <recommendedName>
        <fullName evidence="2">histidine kinase</fullName>
        <ecNumber evidence="2">2.7.13.3</ecNumber>
    </recommendedName>
</protein>
<dbReference type="PROSITE" id="PS50109">
    <property type="entry name" value="HIS_KIN"/>
    <property type="match status" value="1"/>
</dbReference>
<dbReference type="AlphaFoldDB" id="A0A0C2YYS9"/>
<keyword evidence="4" id="KW-0808">Transferase</keyword>
<dbReference type="InterPro" id="IPR005467">
    <property type="entry name" value="His_kinase_dom"/>
</dbReference>
<dbReference type="PROSITE" id="PS50112">
    <property type="entry name" value="PAS"/>
    <property type="match status" value="1"/>
</dbReference>
<reference evidence="9 10" key="1">
    <citation type="submission" date="2015-01" db="EMBL/GenBank/DDBJ databases">
        <title>Genome Sequence of Magnetospirillum magnetotacticum Strain MS-1.</title>
        <authorList>
            <person name="Marinov G.K."/>
            <person name="Smalley M.D."/>
            <person name="DeSalvo G."/>
        </authorList>
    </citation>
    <scope>NUCLEOTIDE SEQUENCE [LARGE SCALE GENOMIC DNA]</scope>
    <source>
        <strain evidence="9 10">MS-1</strain>
    </source>
</reference>
<dbReference type="Gene3D" id="1.10.287.130">
    <property type="match status" value="1"/>
</dbReference>
<dbReference type="SMART" id="SM00086">
    <property type="entry name" value="PAC"/>
    <property type="match status" value="1"/>
</dbReference>
<dbReference type="EMBL" id="JXSL01000020">
    <property type="protein sequence ID" value="KIL99825.1"/>
    <property type="molecule type" value="Genomic_DNA"/>
</dbReference>
<dbReference type="SMART" id="SM00387">
    <property type="entry name" value="HATPase_c"/>
    <property type="match status" value="1"/>
</dbReference>
<dbReference type="Gene3D" id="3.30.450.20">
    <property type="entry name" value="PAS domain"/>
    <property type="match status" value="1"/>
</dbReference>
<dbReference type="FunFam" id="3.30.565.10:FF:000006">
    <property type="entry name" value="Sensor histidine kinase WalK"/>
    <property type="match status" value="1"/>
</dbReference>
<dbReference type="InterPro" id="IPR000014">
    <property type="entry name" value="PAS"/>
</dbReference>
<evidence type="ECO:0000313" key="10">
    <source>
        <dbReference type="Proteomes" id="UP000031971"/>
    </source>
</evidence>
<dbReference type="InterPro" id="IPR000700">
    <property type="entry name" value="PAS-assoc_C"/>
</dbReference>
<dbReference type="CDD" id="cd00130">
    <property type="entry name" value="PAS"/>
    <property type="match status" value="1"/>
</dbReference>
<evidence type="ECO:0000256" key="5">
    <source>
        <dbReference type="ARBA" id="ARBA00022777"/>
    </source>
</evidence>
<dbReference type="PRINTS" id="PR00344">
    <property type="entry name" value="BCTRLSENSOR"/>
</dbReference>
<dbReference type="EC" id="2.7.13.3" evidence="2"/>
<dbReference type="InterPro" id="IPR052162">
    <property type="entry name" value="Sensor_kinase/Photoreceptor"/>
</dbReference>
<evidence type="ECO:0000259" key="6">
    <source>
        <dbReference type="PROSITE" id="PS50109"/>
    </source>
</evidence>
<dbReference type="PANTHER" id="PTHR43304">
    <property type="entry name" value="PHYTOCHROME-LIKE PROTEIN CPH1"/>
    <property type="match status" value="1"/>
</dbReference>
<dbReference type="RefSeq" id="WP_009868657.1">
    <property type="nucleotide sequence ID" value="NZ_JXSL01000020.1"/>
</dbReference>
<dbReference type="SMART" id="SM00091">
    <property type="entry name" value="PAS"/>
    <property type="match status" value="1"/>
</dbReference>
<dbReference type="PANTHER" id="PTHR43304:SF1">
    <property type="entry name" value="PAC DOMAIN-CONTAINING PROTEIN"/>
    <property type="match status" value="1"/>
</dbReference>
<evidence type="ECO:0000313" key="9">
    <source>
        <dbReference type="EMBL" id="KIL99825.1"/>
    </source>
</evidence>
<dbReference type="InterPro" id="IPR003594">
    <property type="entry name" value="HATPase_dom"/>
</dbReference>
<dbReference type="SUPFAM" id="SSF55874">
    <property type="entry name" value="ATPase domain of HSP90 chaperone/DNA topoisomerase II/histidine kinase"/>
    <property type="match status" value="1"/>
</dbReference>
<dbReference type="OrthoDB" id="9795133at2"/>
<evidence type="ECO:0000256" key="4">
    <source>
        <dbReference type="ARBA" id="ARBA00022679"/>
    </source>
</evidence>
<feature type="domain" description="Histidine kinase" evidence="6">
    <location>
        <begin position="167"/>
        <end position="380"/>
    </location>
</feature>
<dbReference type="CDD" id="cd00082">
    <property type="entry name" value="HisKA"/>
    <property type="match status" value="1"/>
</dbReference>
<proteinExistence type="predicted"/>
<keyword evidence="10" id="KW-1185">Reference proteome</keyword>
<dbReference type="SUPFAM" id="SSF55785">
    <property type="entry name" value="PYP-like sensor domain (PAS domain)"/>
    <property type="match status" value="1"/>
</dbReference>
<dbReference type="InterPro" id="IPR001610">
    <property type="entry name" value="PAC"/>
</dbReference>
<comment type="catalytic activity">
    <reaction evidence="1">
        <text>ATP + protein L-histidine = ADP + protein N-phospho-L-histidine.</text>
        <dbReference type="EC" id="2.7.13.3"/>
    </reaction>
</comment>
<dbReference type="Pfam" id="PF00512">
    <property type="entry name" value="HisKA"/>
    <property type="match status" value="1"/>
</dbReference>
<dbReference type="NCBIfam" id="TIGR00229">
    <property type="entry name" value="sensory_box"/>
    <property type="match status" value="1"/>
</dbReference>
<dbReference type="GO" id="GO:0000155">
    <property type="term" value="F:phosphorelay sensor kinase activity"/>
    <property type="evidence" value="ECO:0007669"/>
    <property type="project" value="InterPro"/>
</dbReference>
<evidence type="ECO:0000259" key="7">
    <source>
        <dbReference type="PROSITE" id="PS50112"/>
    </source>
</evidence>
<feature type="domain" description="PAS" evidence="7">
    <location>
        <begin position="25"/>
        <end position="72"/>
    </location>
</feature>